<protein>
    <submittedName>
        <fullName evidence="9">Oxidoreductase</fullName>
    </submittedName>
</protein>
<evidence type="ECO:0000256" key="2">
    <source>
        <dbReference type="ARBA" id="ARBA00007532"/>
    </source>
</evidence>
<dbReference type="PANTHER" id="PTHR22912">
    <property type="entry name" value="DISULFIDE OXIDOREDUCTASE"/>
    <property type="match status" value="1"/>
</dbReference>
<dbReference type="Gene3D" id="3.30.390.30">
    <property type="match status" value="1"/>
</dbReference>
<dbReference type="PANTHER" id="PTHR22912:SF151">
    <property type="entry name" value="DIHYDROLIPOYL DEHYDROGENASE, MITOCHONDRIAL"/>
    <property type="match status" value="1"/>
</dbReference>
<evidence type="ECO:0000256" key="1">
    <source>
        <dbReference type="ARBA" id="ARBA00001974"/>
    </source>
</evidence>
<sequence>MSSSRSNTSTQADPATRAAIPQTTQAVEEARQAIAAEAAVAVGEPGAAQPAQSPQVYDVVVIGGGPAGENAAQYAIQGTDMTAAVVEGELLGGECSYFACMPSKALLRPLEVAAASRSLPGLRPAELDVPALLARRDAWSSHYDDAGQVRWAQGAGIAVMRGWGRLDGERRVVVGGPEGERVLEARQAVVLATGSRPALPGPLGQVAPWDSRDVTAVREVPERLLIVGGGVVACEAATWMSALGSEVTMLVRRRLLSTSEPFASQIVAESLAEAGVRVVTGAQVSDCTRPQVEAEPVLGRLHGGPVSVTCGQEVHEADEILVATGRRPLLEGIGLESVGLSAEDVASGRLPQWLYVVGDASTGAPLTHMGKYQARVAGERIAALAAGRTPQEAPETVPVPRVVFTDPQVATTGLTEAQARDAGLEVVTAELGYTSAAGAALLRDDAHGQAKLVVDRATRAVVGATFVGPEAGELIHAATIAIVGQVPVERLRHAVPAFPTASEIWLRLIESLPTEVLRPAQ</sequence>
<keyword evidence="3" id="KW-0285">Flavoprotein</keyword>
<dbReference type="SUPFAM" id="SSF55424">
    <property type="entry name" value="FAD/NAD-linked reductases, dimerisation (C-terminal) domain"/>
    <property type="match status" value="1"/>
</dbReference>
<dbReference type="InterPro" id="IPR004099">
    <property type="entry name" value="Pyr_nucl-diS_OxRdtase_dimer"/>
</dbReference>
<dbReference type="PRINTS" id="PR00368">
    <property type="entry name" value="FADPNR"/>
</dbReference>
<dbReference type="PRINTS" id="PR00411">
    <property type="entry name" value="PNDRDTASEI"/>
</dbReference>
<evidence type="ECO:0000256" key="6">
    <source>
        <dbReference type="SAM" id="MobiDB-lite"/>
    </source>
</evidence>
<gene>
    <name evidence="9" type="ORF">MANAM107_17030</name>
</gene>
<dbReference type="InterPro" id="IPR001100">
    <property type="entry name" value="Pyr_nuc-diS_OxRdtase"/>
</dbReference>
<evidence type="ECO:0000259" key="7">
    <source>
        <dbReference type="Pfam" id="PF02852"/>
    </source>
</evidence>
<keyword evidence="5" id="KW-0520">NAD</keyword>
<dbReference type="InterPro" id="IPR023753">
    <property type="entry name" value="FAD/NAD-binding_dom"/>
</dbReference>
<feature type="domain" description="Pyridine nucleotide-disulphide oxidoreductase dimerisation" evidence="7">
    <location>
        <begin position="399"/>
        <end position="505"/>
    </location>
</feature>
<feature type="compositionally biased region" description="Polar residues" evidence="6">
    <location>
        <begin position="1"/>
        <end position="13"/>
    </location>
</feature>
<comment type="cofactor">
    <cofactor evidence="1">
        <name>FAD</name>
        <dbReference type="ChEBI" id="CHEBI:57692"/>
    </cofactor>
</comment>
<dbReference type="RefSeq" id="WP_223907322.1">
    <property type="nucleotide sequence ID" value="NZ_AP025017.1"/>
</dbReference>
<dbReference type="Proteomes" id="UP000824496">
    <property type="component" value="Chromosome"/>
</dbReference>
<dbReference type="Pfam" id="PF07992">
    <property type="entry name" value="Pyr_redox_2"/>
    <property type="match status" value="1"/>
</dbReference>
<dbReference type="Pfam" id="PF02852">
    <property type="entry name" value="Pyr_redox_dim"/>
    <property type="match status" value="1"/>
</dbReference>
<dbReference type="InterPro" id="IPR016156">
    <property type="entry name" value="FAD/NAD-linked_Rdtase_dimer_sf"/>
</dbReference>
<accession>A0ABM7UCA1</accession>
<organism evidence="9 10">
    <name type="scientific">Actinomyces capricornis</name>
    <dbReference type="NCBI Taxonomy" id="2755559"/>
    <lineage>
        <taxon>Bacteria</taxon>
        <taxon>Bacillati</taxon>
        <taxon>Actinomycetota</taxon>
        <taxon>Actinomycetes</taxon>
        <taxon>Actinomycetales</taxon>
        <taxon>Actinomycetaceae</taxon>
        <taxon>Actinomyces</taxon>
    </lineage>
</organism>
<evidence type="ECO:0000313" key="10">
    <source>
        <dbReference type="Proteomes" id="UP000824496"/>
    </source>
</evidence>
<evidence type="ECO:0000313" key="9">
    <source>
        <dbReference type="EMBL" id="BDA64869.1"/>
    </source>
</evidence>
<dbReference type="SUPFAM" id="SSF51905">
    <property type="entry name" value="FAD/NAD(P)-binding domain"/>
    <property type="match status" value="1"/>
</dbReference>
<keyword evidence="10" id="KW-1185">Reference proteome</keyword>
<feature type="domain" description="FAD/NAD(P)-binding" evidence="8">
    <location>
        <begin position="57"/>
        <end position="342"/>
    </location>
</feature>
<name>A0ABM7UCA1_9ACTO</name>
<dbReference type="PIRSF" id="PIRSF000350">
    <property type="entry name" value="Mercury_reductase_MerA"/>
    <property type="match status" value="1"/>
</dbReference>
<dbReference type="Gene3D" id="3.50.50.60">
    <property type="entry name" value="FAD/NAD(P)-binding domain"/>
    <property type="match status" value="2"/>
</dbReference>
<comment type="similarity">
    <text evidence="2">Belongs to the class-I pyridine nucleotide-disulfide oxidoreductase family.</text>
</comment>
<keyword evidence="4" id="KW-0274">FAD</keyword>
<reference evidence="9 10" key="1">
    <citation type="submission" date="2021-08" db="EMBL/GenBank/DDBJ databases">
        <title>Whole genome sequence of novel Actinomyces species strain MAS-1.</title>
        <authorList>
            <person name="Saito M."/>
            <person name="Kuwahara N."/>
            <person name="Takizawa T."/>
            <person name="Gotouda H."/>
            <person name="Ochiai T."/>
        </authorList>
    </citation>
    <scope>NUCLEOTIDE SEQUENCE [LARGE SCALE GENOMIC DNA]</scope>
    <source>
        <strain evidence="9 10">MAS-1</strain>
    </source>
</reference>
<evidence type="ECO:0000256" key="3">
    <source>
        <dbReference type="ARBA" id="ARBA00022630"/>
    </source>
</evidence>
<proteinExistence type="inferred from homology"/>
<evidence type="ECO:0000256" key="4">
    <source>
        <dbReference type="ARBA" id="ARBA00022827"/>
    </source>
</evidence>
<dbReference type="EMBL" id="AP025017">
    <property type="protein sequence ID" value="BDA64869.1"/>
    <property type="molecule type" value="Genomic_DNA"/>
</dbReference>
<dbReference type="InterPro" id="IPR036188">
    <property type="entry name" value="FAD/NAD-bd_sf"/>
</dbReference>
<evidence type="ECO:0000256" key="5">
    <source>
        <dbReference type="ARBA" id="ARBA00023027"/>
    </source>
</evidence>
<dbReference type="InterPro" id="IPR050151">
    <property type="entry name" value="Class-I_Pyr_Nuc-Dis_Oxidored"/>
</dbReference>
<feature type="region of interest" description="Disordered" evidence="6">
    <location>
        <begin position="1"/>
        <end position="21"/>
    </location>
</feature>
<evidence type="ECO:0000259" key="8">
    <source>
        <dbReference type="Pfam" id="PF07992"/>
    </source>
</evidence>